<evidence type="ECO:0000259" key="9">
    <source>
        <dbReference type="PROSITE" id="PS50850"/>
    </source>
</evidence>
<comment type="caution">
    <text evidence="10">The sequence shown here is derived from an EMBL/GenBank/DDBJ whole genome shotgun (WGS) entry which is preliminary data.</text>
</comment>
<feature type="domain" description="Major facilitator superfamily (MFS) profile" evidence="9">
    <location>
        <begin position="1"/>
        <end position="225"/>
    </location>
</feature>
<keyword evidence="8" id="KW-0732">Signal</keyword>
<feature type="transmembrane region" description="Helical" evidence="7">
    <location>
        <begin position="38"/>
        <end position="57"/>
    </location>
</feature>
<gene>
    <name evidence="10" type="ORF">QTG54_011774</name>
</gene>
<dbReference type="PANTHER" id="PTHR23515">
    <property type="entry name" value="HIGH-AFFINITY NITRATE TRANSPORTER 2.3"/>
    <property type="match status" value="1"/>
</dbReference>
<reference evidence="10" key="1">
    <citation type="submission" date="2023-06" db="EMBL/GenBank/DDBJ databases">
        <title>Survivors Of The Sea: Transcriptome response of Skeletonema marinoi to long-term dormancy.</title>
        <authorList>
            <person name="Pinder M.I.M."/>
            <person name="Kourtchenko O."/>
            <person name="Robertson E.K."/>
            <person name="Larsson T."/>
            <person name="Maumus F."/>
            <person name="Osuna-Cruz C.M."/>
            <person name="Vancaester E."/>
            <person name="Stenow R."/>
            <person name="Vandepoele K."/>
            <person name="Ploug H."/>
            <person name="Bruchert V."/>
            <person name="Godhe A."/>
            <person name="Topel M."/>
        </authorList>
    </citation>
    <scope>NUCLEOTIDE SEQUENCE</scope>
    <source>
        <strain evidence="10">R05AC</strain>
    </source>
</reference>
<evidence type="ECO:0000313" key="10">
    <source>
        <dbReference type="EMBL" id="KAK1737488.1"/>
    </source>
</evidence>
<dbReference type="InterPro" id="IPR036259">
    <property type="entry name" value="MFS_trans_sf"/>
</dbReference>
<proteinExistence type="inferred from homology"/>
<evidence type="ECO:0000256" key="5">
    <source>
        <dbReference type="ARBA" id="ARBA00023063"/>
    </source>
</evidence>
<dbReference type="GO" id="GO:0015112">
    <property type="term" value="F:nitrate transmembrane transporter activity"/>
    <property type="evidence" value="ECO:0007669"/>
    <property type="project" value="InterPro"/>
</dbReference>
<evidence type="ECO:0000256" key="3">
    <source>
        <dbReference type="ARBA" id="ARBA00022692"/>
    </source>
</evidence>
<sequence length="225" mass="23856">MAQAGRYAMAMTLLVASLATGLASLVESGPALCVCRFLSGMGGGTLIIAQAWTAAMFSKNIIGTAMGLVLGIGYTGNGFALAFLGSALLPPLTASKGESRAWRILLLISGAFGLAAALIALCLADDTPEEKYYRRKEEESESEQPSSMMSEIRSRTSTFRRAAKHYGTWILALQYAMSVGINTALLNIAVSHFVNSFPGTTSSQASAVTTLRLVRLDLLYRGSLE</sequence>
<evidence type="ECO:0000256" key="7">
    <source>
        <dbReference type="SAM" id="Phobius"/>
    </source>
</evidence>
<comment type="subcellular location">
    <subcellularLocation>
        <location evidence="1">Membrane</location>
        <topology evidence="1">Multi-pass membrane protein</topology>
    </subcellularLocation>
</comment>
<dbReference type="Gene3D" id="1.20.1250.20">
    <property type="entry name" value="MFS general substrate transporter like domains"/>
    <property type="match status" value="1"/>
</dbReference>
<keyword evidence="3 7" id="KW-0812">Transmembrane</keyword>
<evidence type="ECO:0000256" key="4">
    <source>
        <dbReference type="ARBA" id="ARBA00022989"/>
    </source>
</evidence>
<dbReference type="Pfam" id="PF07690">
    <property type="entry name" value="MFS_1"/>
    <property type="match status" value="1"/>
</dbReference>
<feature type="transmembrane region" description="Helical" evidence="7">
    <location>
        <begin position="69"/>
        <end position="89"/>
    </location>
</feature>
<name>A0AAD9D9C5_9STRA</name>
<dbReference type="AlphaFoldDB" id="A0AAD9D9C5"/>
<evidence type="ECO:0000256" key="2">
    <source>
        <dbReference type="ARBA" id="ARBA00008432"/>
    </source>
</evidence>
<dbReference type="EMBL" id="JATAAI010000025">
    <property type="protein sequence ID" value="KAK1737488.1"/>
    <property type="molecule type" value="Genomic_DNA"/>
</dbReference>
<dbReference type="GO" id="GO:0042128">
    <property type="term" value="P:nitrate assimilation"/>
    <property type="evidence" value="ECO:0007669"/>
    <property type="project" value="UniProtKB-KW"/>
</dbReference>
<dbReference type="GO" id="GO:0016020">
    <property type="term" value="C:membrane"/>
    <property type="evidence" value="ECO:0007669"/>
    <property type="project" value="UniProtKB-SubCell"/>
</dbReference>
<feature type="signal peptide" evidence="8">
    <location>
        <begin position="1"/>
        <end position="23"/>
    </location>
</feature>
<dbReference type="Proteomes" id="UP001224775">
    <property type="component" value="Unassembled WGS sequence"/>
</dbReference>
<evidence type="ECO:0000313" key="11">
    <source>
        <dbReference type="Proteomes" id="UP001224775"/>
    </source>
</evidence>
<organism evidence="10 11">
    <name type="scientific">Skeletonema marinoi</name>
    <dbReference type="NCBI Taxonomy" id="267567"/>
    <lineage>
        <taxon>Eukaryota</taxon>
        <taxon>Sar</taxon>
        <taxon>Stramenopiles</taxon>
        <taxon>Ochrophyta</taxon>
        <taxon>Bacillariophyta</taxon>
        <taxon>Coscinodiscophyceae</taxon>
        <taxon>Thalassiosirophycidae</taxon>
        <taxon>Thalassiosirales</taxon>
        <taxon>Skeletonemataceae</taxon>
        <taxon>Skeletonema</taxon>
        <taxon>Skeletonema marinoi-dohrnii complex</taxon>
    </lineage>
</organism>
<dbReference type="InterPro" id="IPR044772">
    <property type="entry name" value="NO3_transporter"/>
</dbReference>
<protein>
    <submittedName>
        <fullName evidence="10">Nitrate transmembrane transporter</fullName>
    </submittedName>
</protein>
<keyword evidence="5" id="KW-0534">Nitrate assimilation</keyword>
<feature type="chain" id="PRO_5042170584" evidence="8">
    <location>
        <begin position="24"/>
        <end position="225"/>
    </location>
</feature>
<feature type="transmembrane region" description="Helical" evidence="7">
    <location>
        <begin position="101"/>
        <end position="124"/>
    </location>
</feature>
<evidence type="ECO:0000256" key="6">
    <source>
        <dbReference type="ARBA" id="ARBA00023136"/>
    </source>
</evidence>
<comment type="similarity">
    <text evidence="2">Belongs to the major facilitator superfamily. Nitrate/nitrite porter (TC 2.A.1.8) family.</text>
</comment>
<dbReference type="SUPFAM" id="SSF103473">
    <property type="entry name" value="MFS general substrate transporter"/>
    <property type="match status" value="1"/>
</dbReference>
<accession>A0AAD9D9C5</accession>
<dbReference type="PROSITE" id="PS50850">
    <property type="entry name" value="MFS"/>
    <property type="match status" value="1"/>
</dbReference>
<dbReference type="InterPro" id="IPR011701">
    <property type="entry name" value="MFS"/>
</dbReference>
<keyword evidence="4 7" id="KW-1133">Transmembrane helix</keyword>
<dbReference type="InterPro" id="IPR020846">
    <property type="entry name" value="MFS_dom"/>
</dbReference>
<keyword evidence="6 7" id="KW-0472">Membrane</keyword>
<keyword evidence="11" id="KW-1185">Reference proteome</keyword>
<evidence type="ECO:0000256" key="8">
    <source>
        <dbReference type="SAM" id="SignalP"/>
    </source>
</evidence>
<evidence type="ECO:0000256" key="1">
    <source>
        <dbReference type="ARBA" id="ARBA00004141"/>
    </source>
</evidence>